<feature type="transmembrane region" description="Helical" evidence="1">
    <location>
        <begin position="12"/>
        <end position="32"/>
    </location>
</feature>
<dbReference type="AlphaFoldDB" id="A0A8I1W7A4"/>
<keyword evidence="1" id="KW-1133">Transmembrane helix</keyword>
<comment type="caution">
    <text evidence="2">The sequence shown here is derived from an EMBL/GenBank/DDBJ whole genome shotgun (WGS) entry which is preliminary data.</text>
</comment>
<keyword evidence="1" id="KW-0812">Transmembrane</keyword>
<accession>A0A8I1W7A4</accession>
<feature type="transmembrane region" description="Helical" evidence="1">
    <location>
        <begin position="68"/>
        <end position="87"/>
    </location>
</feature>
<dbReference type="Pfam" id="PF10990">
    <property type="entry name" value="DUF2809"/>
    <property type="match status" value="1"/>
</dbReference>
<dbReference type="Proteomes" id="UP000664658">
    <property type="component" value="Unassembled WGS sequence"/>
</dbReference>
<evidence type="ECO:0000256" key="1">
    <source>
        <dbReference type="SAM" id="Phobius"/>
    </source>
</evidence>
<evidence type="ECO:0000313" key="2">
    <source>
        <dbReference type="EMBL" id="MBO1108276.1"/>
    </source>
</evidence>
<name>A0A8I1W7A4_PLESH</name>
<evidence type="ECO:0000313" key="3">
    <source>
        <dbReference type="Proteomes" id="UP000664658"/>
    </source>
</evidence>
<protein>
    <submittedName>
        <fullName evidence="2">DUF2809 domain-containing protein</fullName>
    </submittedName>
</protein>
<keyword evidence="1" id="KW-0472">Membrane</keyword>
<gene>
    <name evidence="2" type="ORF">J2R62_08585</name>
</gene>
<organism evidence="2 3">
    <name type="scientific">Plesiomonas shigelloides</name>
    <name type="common">Aeromonas shigelloides</name>
    <dbReference type="NCBI Taxonomy" id="703"/>
    <lineage>
        <taxon>Bacteria</taxon>
        <taxon>Pseudomonadati</taxon>
        <taxon>Pseudomonadota</taxon>
        <taxon>Gammaproteobacteria</taxon>
        <taxon>Enterobacterales</taxon>
        <taxon>Enterobacteriaceae</taxon>
        <taxon>Plesiomonas</taxon>
    </lineage>
</organism>
<proteinExistence type="predicted"/>
<feature type="transmembrane region" description="Helical" evidence="1">
    <location>
        <begin position="107"/>
        <end position="126"/>
    </location>
</feature>
<dbReference type="EMBL" id="JAFNAA010000008">
    <property type="protein sequence ID" value="MBO1108276.1"/>
    <property type="molecule type" value="Genomic_DNA"/>
</dbReference>
<dbReference type="InterPro" id="IPR021257">
    <property type="entry name" value="DUF2809"/>
</dbReference>
<reference evidence="2" key="1">
    <citation type="submission" date="2021-03" db="EMBL/GenBank/DDBJ databases">
        <title>Plesiomonas shigelloides zfcc0051, isolated from zebrafish feces.</title>
        <authorList>
            <person name="Vanderhoek Z."/>
            <person name="Gaulke C."/>
        </authorList>
    </citation>
    <scope>NUCLEOTIDE SEQUENCE</scope>
    <source>
        <strain evidence="2">Zfcc0051</strain>
    </source>
</reference>
<feature type="transmembrane region" description="Helical" evidence="1">
    <location>
        <begin position="38"/>
        <end position="61"/>
    </location>
</feature>
<dbReference type="RefSeq" id="WP_207542044.1">
    <property type="nucleotide sequence ID" value="NZ_JAFNAA010000008.1"/>
</dbReference>
<sequence>MLVNKESPRVLGVNWLFLLLTAALFIIEVLIARYSHSGFIRGFVGDVLVVLLLFCAVRSVLRIPVIPLAVLVLLFAYLIELGQWFGLVDLLGLGQYRLARIVIGSHFDWWDLVAYSTGFVIICLVYHYHQRSMNHAAVETGNYYQ</sequence>